<feature type="transmembrane region" description="Helical" evidence="7">
    <location>
        <begin position="295"/>
        <end position="314"/>
    </location>
</feature>
<evidence type="ECO:0000256" key="8">
    <source>
        <dbReference type="SAM" id="MobiDB-lite"/>
    </source>
</evidence>
<dbReference type="InterPro" id="IPR000515">
    <property type="entry name" value="MetI-like"/>
</dbReference>
<protein>
    <submittedName>
        <fullName evidence="10">Carbohydrate ABC transporter permease</fullName>
    </submittedName>
</protein>
<sequence>MSTHGTVDGPVGKPAGKGAAAQAPAPAAAAAAAGAGHHPPHAVRTRRPAGARIGAWLGKGAVQVFLIVTALVWITPALGLFLSSLRSEEANSASGWWTALTEPGQLSADNYTALLADSGITQAFWNTVLISVPTTVAVVVVAALAGYAFAWLEFPGRDWIFLVVVGLLVVPVQVGLLPVAKMLGAVGLFGTIPGVVLFHVAYGLPFAVFLLRNYFAEIPREMLEAARMDGGGEWRIFTRLVLPVGRPAIASLAIFQFLWVWNDMLVALIFADSDSQPLTVALQSEMRQFGSNIEILAPGAFLSLAVPLVVFFAFQKHFVQGVMAGSVK</sequence>
<evidence type="ECO:0000256" key="2">
    <source>
        <dbReference type="ARBA" id="ARBA00022448"/>
    </source>
</evidence>
<evidence type="ECO:0000256" key="7">
    <source>
        <dbReference type="RuleBase" id="RU363032"/>
    </source>
</evidence>
<evidence type="ECO:0000256" key="6">
    <source>
        <dbReference type="ARBA" id="ARBA00023136"/>
    </source>
</evidence>
<feature type="transmembrane region" description="Helical" evidence="7">
    <location>
        <begin position="236"/>
        <end position="261"/>
    </location>
</feature>
<feature type="region of interest" description="Disordered" evidence="8">
    <location>
        <begin position="1"/>
        <end position="44"/>
    </location>
</feature>
<evidence type="ECO:0000313" key="10">
    <source>
        <dbReference type="EMBL" id="MFH0249905.1"/>
    </source>
</evidence>
<comment type="similarity">
    <text evidence="7">Belongs to the binding-protein-dependent transport system permease family.</text>
</comment>
<comment type="caution">
    <text evidence="10">The sequence shown here is derived from an EMBL/GenBank/DDBJ whole genome shotgun (WGS) entry which is preliminary data.</text>
</comment>
<dbReference type="InterPro" id="IPR035906">
    <property type="entry name" value="MetI-like_sf"/>
</dbReference>
<dbReference type="PANTHER" id="PTHR43744:SF4">
    <property type="entry name" value="OSMOPROTECTIVE COMPOUNDS UPTAKE PERMEASE PROTEIN GGTD"/>
    <property type="match status" value="1"/>
</dbReference>
<evidence type="ECO:0000259" key="9">
    <source>
        <dbReference type="PROSITE" id="PS50928"/>
    </source>
</evidence>
<dbReference type="Proteomes" id="UP001607069">
    <property type="component" value="Unassembled WGS sequence"/>
</dbReference>
<keyword evidence="6 7" id="KW-0472">Membrane</keyword>
<feature type="compositionally biased region" description="Low complexity" evidence="8">
    <location>
        <begin position="9"/>
        <end position="37"/>
    </location>
</feature>
<dbReference type="Gene3D" id="1.10.3720.10">
    <property type="entry name" value="MetI-like"/>
    <property type="match status" value="1"/>
</dbReference>
<organism evidence="10 11">
    <name type="scientific">Streptomyces chitinivorans</name>
    <dbReference type="NCBI Taxonomy" id="1257027"/>
    <lineage>
        <taxon>Bacteria</taxon>
        <taxon>Bacillati</taxon>
        <taxon>Actinomycetota</taxon>
        <taxon>Actinomycetes</taxon>
        <taxon>Kitasatosporales</taxon>
        <taxon>Streptomycetaceae</taxon>
        <taxon>Streptomyces</taxon>
    </lineage>
</organism>
<keyword evidence="3" id="KW-1003">Cell membrane</keyword>
<dbReference type="SUPFAM" id="SSF161098">
    <property type="entry name" value="MetI-like"/>
    <property type="match status" value="1"/>
</dbReference>
<evidence type="ECO:0000256" key="1">
    <source>
        <dbReference type="ARBA" id="ARBA00004651"/>
    </source>
</evidence>
<feature type="transmembrane region" description="Helical" evidence="7">
    <location>
        <begin position="159"/>
        <end position="180"/>
    </location>
</feature>
<evidence type="ECO:0000256" key="3">
    <source>
        <dbReference type="ARBA" id="ARBA00022475"/>
    </source>
</evidence>
<dbReference type="PANTHER" id="PTHR43744">
    <property type="entry name" value="ABC TRANSPORTER PERMEASE PROTEIN MG189-RELATED-RELATED"/>
    <property type="match status" value="1"/>
</dbReference>
<feature type="domain" description="ABC transmembrane type-1" evidence="9">
    <location>
        <begin position="124"/>
        <end position="314"/>
    </location>
</feature>
<feature type="transmembrane region" description="Helical" evidence="7">
    <location>
        <begin position="128"/>
        <end position="152"/>
    </location>
</feature>
<name>A0ABW7HVK8_9ACTN</name>
<evidence type="ECO:0000256" key="4">
    <source>
        <dbReference type="ARBA" id="ARBA00022692"/>
    </source>
</evidence>
<dbReference type="PROSITE" id="PS50928">
    <property type="entry name" value="ABC_TM1"/>
    <property type="match status" value="1"/>
</dbReference>
<keyword evidence="4 7" id="KW-0812">Transmembrane</keyword>
<keyword evidence="2 7" id="KW-0813">Transport</keyword>
<reference evidence="10 11" key="1">
    <citation type="submission" date="2024-10" db="EMBL/GenBank/DDBJ databases">
        <authorList>
            <person name="Cho J.-C."/>
        </authorList>
    </citation>
    <scope>NUCLEOTIDE SEQUENCE [LARGE SCALE GENOMIC DNA]</scope>
    <source>
        <strain evidence="10 11">KCTC29696</strain>
    </source>
</reference>
<feature type="transmembrane region" description="Helical" evidence="7">
    <location>
        <begin position="192"/>
        <end position="215"/>
    </location>
</feature>
<dbReference type="EMBL" id="JBIHMK010000063">
    <property type="protein sequence ID" value="MFH0249905.1"/>
    <property type="molecule type" value="Genomic_DNA"/>
</dbReference>
<feature type="transmembrane region" description="Helical" evidence="7">
    <location>
        <begin position="61"/>
        <end position="82"/>
    </location>
</feature>
<accession>A0ABW7HVK8</accession>
<evidence type="ECO:0000313" key="11">
    <source>
        <dbReference type="Proteomes" id="UP001607069"/>
    </source>
</evidence>
<dbReference type="Pfam" id="PF00528">
    <property type="entry name" value="BPD_transp_1"/>
    <property type="match status" value="1"/>
</dbReference>
<dbReference type="RefSeq" id="WP_279950119.1">
    <property type="nucleotide sequence ID" value="NZ_BAABEN010000019.1"/>
</dbReference>
<gene>
    <name evidence="10" type="ORF">ACG5V6_16975</name>
</gene>
<keyword evidence="5 7" id="KW-1133">Transmembrane helix</keyword>
<keyword evidence="11" id="KW-1185">Reference proteome</keyword>
<dbReference type="CDD" id="cd06261">
    <property type="entry name" value="TM_PBP2"/>
    <property type="match status" value="1"/>
</dbReference>
<comment type="subcellular location">
    <subcellularLocation>
        <location evidence="1 7">Cell membrane</location>
        <topology evidence="1 7">Multi-pass membrane protein</topology>
    </subcellularLocation>
</comment>
<proteinExistence type="inferred from homology"/>
<evidence type="ECO:0000256" key="5">
    <source>
        <dbReference type="ARBA" id="ARBA00022989"/>
    </source>
</evidence>